<name>A0ABW6WRQ9_9ACTN</name>
<keyword evidence="2" id="KW-1185">Reference proteome</keyword>
<dbReference type="EMBL" id="JBIAZU010000007">
    <property type="protein sequence ID" value="MFF5295240.1"/>
    <property type="molecule type" value="Genomic_DNA"/>
</dbReference>
<proteinExistence type="predicted"/>
<organism evidence="1 2">
    <name type="scientific">Paractinoplanes globisporus</name>
    <dbReference type="NCBI Taxonomy" id="113565"/>
    <lineage>
        <taxon>Bacteria</taxon>
        <taxon>Bacillati</taxon>
        <taxon>Actinomycetota</taxon>
        <taxon>Actinomycetes</taxon>
        <taxon>Micromonosporales</taxon>
        <taxon>Micromonosporaceae</taxon>
        <taxon>Paractinoplanes</taxon>
    </lineage>
</organism>
<evidence type="ECO:0000313" key="1">
    <source>
        <dbReference type="EMBL" id="MFF5295240.1"/>
    </source>
</evidence>
<sequence length="230" mass="25312">MNGLFARPDPATRLVLAEAPVLESWNAADHPDQLRLRAYLDGVAEALNARGWAPQEQRTVELVVGVPDSLPTYRGGRDLDNYLYPLARRLGPGHIVAAFGRKTHQPRSTIAVGPAELADQPAGPPQLVVRTSVSTQTTAWKRAIHQACADTVTRPLPAGPVSLRIQLGVSSRRNWTALWKPAIDALGPVLGMPNPALPFRPDDDRIVDLELHRRLDDSLGYDVVVQVWWR</sequence>
<accession>A0ABW6WRQ9</accession>
<reference evidence="1 2" key="1">
    <citation type="submission" date="2024-10" db="EMBL/GenBank/DDBJ databases">
        <title>The Natural Products Discovery Center: Release of the First 8490 Sequenced Strains for Exploring Actinobacteria Biosynthetic Diversity.</title>
        <authorList>
            <person name="Kalkreuter E."/>
            <person name="Kautsar S.A."/>
            <person name="Yang D."/>
            <person name="Bader C.D."/>
            <person name="Teijaro C.N."/>
            <person name="Fluegel L."/>
            <person name="Davis C.M."/>
            <person name="Simpson J.R."/>
            <person name="Lauterbach L."/>
            <person name="Steele A.D."/>
            <person name="Gui C."/>
            <person name="Meng S."/>
            <person name="Li G."/>
            <person name="Viehrig K."/>
            <person name="Ye F."/>
            <person name="Su P."/>
            <person name="Kiefer A.F."/>
            <person name="Nichols A."/>
            <person name="Cepeda A.J."/>
            <person name="Yan W."/>
            <person name="Fan B."/>
            <person name="Jiang Y."/>
            <person name="Adhikari A."/>
            <person name="Zheng C.-J."/>
            <person name="Schuster L."/>
            <person name="Cowan T.M."/>
            <person name="Smanski M.J."/>
            <person name="Chevrette M.G."/>
            <person name="De Carvalho L.P.S."/>
            <person name="Shen B."/>
        </authorList>
    </citation>
    <scope>NUCLEOTIDE SEQUENCE [LARGE SCALE GENOMIC DNA]</scope>
    <source>
        <strain evidence="1 2">NPDC000087</strain>
    </source>
</reference>
<dbReference type="RefSeq" id="WP_040432168.1">
    <property type="nucleotide sequence ID" value="NZ_JBIAZU010000007.1"/>
</dbReference>
<protein>
    <submittedName>
        <fullName evidence="1">Uncharacterized protein</fullName>
    </submittedName>
</protein>
<gene>
    <name evidence="1" type="ORF">ACFY35_37885</name>
</gene>
<comment type="caution">
    <text evidence="1">The sequence shown here is derived from an EMBL/GenBank/DDBJ whole genome shotgun (WGS) entry which is preliminary data.</text>
</comment>
<dbReference type="Proteomes" id="UP001602245">
    <property type="component" value="Unassembled WGS sequence"/>
</dbReference>
<evidence type="ECO:0000313" key="2">
    <source>
        <dbReference type="Proteomes" id="UP001602245"/>
    </source>
</evidence>